<feature type="region of interest" description="Disordered" evidence="1">
    <location>
        <begin position="579"/>
        <end position="617"/>
    </location>
</feature>
<dbReference type="Gene3D" id="4.10.240.10">
    <property type="entry name" value="Zn(2)-C6 fungal-type DNA-binding domain"/>
    <property type="match status" value="1"/>
</dbReference>
<feature type="region of interest" description="Disordered" evidence="1">
    <location>
        <begin position="85"/>
        <end position="106"/>
    </location>
</feature>
<dbReference type="SUPFAM" id="SSF57701">
    <property type="entry name" value="Zn2/Cys6 DNA-binding domain"/>
    <property type="match status" value="1"/>
</dbReference>
<reference evidence="2" key="1">
    <citation type="journal article" date="2014" name="Genome Announc.">
        <title>Draft genome sequence of Rhodosporidium toruloides CECT1137, an oleaginous yeast of biotechnological interest.</title>
        <authorList>
            <person name="Morin N."/>
            <person name="Calcas X."/>
            <person name="Devillers H."/>
            <person name="Durrens P."/>
            <person name="Sherman D.J."/>
            <person name="Nicaud J.-M."/>
            <person name="Neuveglise C."/>
        </authorList>
    </citation>
    <scope>NUCLEOTIDE SEQUENCE</scope>
    <source>
        <strain evidence="2">CECT1137</strain>
    </source>
</reference>
<dbReference type="GO" id="GO:0008270">
    <property type="term" value="F:zinc ion binding"/>
    <property type="evidence" value="ECO:0007669"/>
    <property type="project" value="InterPro"/>
</dbReference>
<dbReference type="CDD" id="cd00067">
    <property type="entry name" value="GAL4"/>
    <property type="match status" value="1"/>
</dbReference>
<evidence type="ECO:0000256" key="1">
    <source>
        <dbReference type="SAM" id="MobiDB-lite"/>
    </source>
</evidence>
<accession>A0A061AJV4</accession>
<proteinExistence type="predicted"/>
<protein>
    <submittedName>
        <fullName evidence="2">RHTO0S03e00210g1_1</fullName>
    </submittedName>
</protein>
<organism evidence="2">
    <name type="scientific">Rhodotorula toruloides</name>
    <name type="common">Yeast</name>
    <name type="synonym">Rhodosporidium toruloides</name>
    <dbReference type="NCBI Taxonomy" id="5286"/>
    <lineage>
        <taxon>Eukaryota</taxon>
        <taxon>Fungi</taxon>
        <taxon>Dikarya</taxon>
        <taxon>Basidiomycota</taxon>
        <taxon>Pucciniomycotina</taxon>
        <taxon>Microbotryomycetes</taxon>
        <taxon>Sporidiobolales</taxon>
        <taxon>Sporidiobolaceae</taxon>
        <taxon>Rhodotorula</taxon>
    </lineage>
</organism>
<gene>
    <name evidence="2" type="ORF">RHTO0S_03e00210g</name>
</gene>
<sequence>MSTAPSKRPFVPAITKGARGPLPSSCDGCRLRRVACRGRQTDEAGQAVRSCDACLRKGIQCTTTARQTNPRVRSGRRIEAAKEIYGSTDIATPSTPPTTRRSTPPTYSDAEAHLANDLQVETLRLDVLDLYDRIGGAAKYPLYPWPLFNYYDSRHRFESSDQDIRRLESADQLMLRIVAAAASRFLRPSKGTEATRDTCADQALQLAVRLADSQGLWRTINNSNPVALLLLWQLMANGELGTSAAQPYLFAAANQVKAMRDLDQPELDDDTTTWAIALTDAVVALETSSAPILSFRFKFFSRIARMTAPLADMLLPSLDQLSRALDSSDPWDLSQCVAPVLAIACFSVRRLAYAFEDLALGNFGALRICEAEWLEMDKIYLWVDSAVAFGKEQATITKPFCRALLELYTGLIAALTVFSELAILRAAEGAAGDQDRAVMPIADSARKRANSGVCRYLRGARTCASRNHLALFASTFYSVSRVVLLADIFVATPTWDVNLHPQGAADKLASLFFLRDALRNISLAYPSPAVTSVLEKIELEIVSLQRVVDAPLPYGDDPNTPTIPLTQVAAWTFNRTHNMLMPPRQHSDSPSISPPSQLPPQLPSSQPLPPLDPYARAPPFTSSTASLPFYIALEPPMWTFQPAHVLNEHLDGVSHAPAPVPHFPSSPDGAQAYASPAQAYPAAEQDSYPSHFSS</sequence>
<name>A0A061AJV4_RHOTO</name>
<dbReference type="AlphaFoldDB" id="A0A061AJV4"/>
<feature type="compositionally biased region" description="Pro residues" evidence="1">
    <location>
        <begin position="592"/>
        <end position="612"/>
    </location>
</feature>
<feature type="compositionally biased region" description="Low complexity" evidence="1">
    <location>
        <begin position="97"/>
        <end position="106"/>
    </location>
</feature>
<dbReference type="InterPro" id="IPR036864">
    <property type="entry name" value="Zn2-C6_fun-type_DNA-bd_sf"/>
</dbReference>
<feature type="region of interest" description="Disordered" evidence="1">
    <location>
        <begin position="657"/>
        <end position="694"/>
    </location>
</feature>
<dbReference type="InterPro" id="IPR001138">
    <property type="entry name" value="Zn2Cys6_DnaBD"/>
</dbReference>
<dbReference type="EMBL" id="LK052938">
    <property type="protein sequence ID" value="CDR37840.1"/>
    <property type="molecule type" value="Genomic_DNA"/>
</dbReference>
<evidence type="ECO:0000313" key="2">
    <source>
        <dbReference type="EMBL" id="CDR37840.1"/>
    </source>
</evidence>
<feature type="compositionally biased region" description="Low complexity" evidence="1">
    <location>
        <begin position="670"/>
        <end position="683"/>
    </location>
</feature>
<dbReference type="OrthoDB" id="2530216at2759"/>
<dbReference type="GO" id="GO:0000981">
    <property type="term" value="F:DNA-binding transcription factor activity, RNA polymerase II-specific"/>
    <property type="evidence" value="ECO:0007669"/>
    <property type="project" value="InterPro"/>
</dbReference>